<dbReference type="Gene3D" id="1.10.287.1490">
    <property type="match status" value="1"/>
</dbReference>
<feature type="region of interest" description="Disordered" evidence="2">
    <location>
        <begin position="144"/>
        <end position="166"/>
    </location>
</feature>
<comment type="caution">
    <text evidence="3">The sequence shown here is derived from an EMBL/GenBank/DDBJ whole genome shotgun (WGS) entry which is preliminary data.</text>
</comment>
<evidence type="ECO:0000313" key="4">
    <source>
        <dbReference type="Proteomes" id="UP000031516"/>
    </source>
</evidence>
<keyword evidence="4" id="KW-1185">Reference proteome</keyword>
<evidence type="ECO:0000313" key="3">
    <source>
        <dbReference type="EMBL" id="CDO95240.1"/>
    </source>
</evidence>
<evidence type="ECO:0000256" key="1">
    <source>
        <dbReference type="SAM" id="Coils"/>
    </source>
</evidence>
<protein>
    <submittedName>
        <fullName evidence="3">WGS project CCBQ000000000 data, contig 00272</fullName>
    </submittedName>
</protein>
<feature type="coiled-coil region" evidence="1">
    <location>
        <begin position="601"/>
        <end position="635"/>
    </location>
</feature>
<dbReference type="OrthoDB" id="5367584at2759"/>
<dbReference type="InterPro" id="IPR024312">
    <property type="entry name" value="TACC_fungi"/>
</dbReference>
<feature type="coiled-coil region" evidence="1">
    <location>
        <begin position="436"/>
        <end position="470"/>
    </location>
</feature>
<keyword evidence="1" id="KW-0175">Coiled coil</keyword>
<dbReference type="Pfam" id="PF12709">
    <property type="entry name" value="Fungal_TACC"/>
    <property type="match status" value="1"/>
</dbReference>
<name>A0A0A8LAS0_9SACH</name>
<gene>
    <name evidence="3" type="ORF">KLDO_g3487</name>
</gene>
<feature type="coiled-coil region" evidence="1">
    <location>
        <begin position="496"/>
        <end position="562"/>
    </location>
</feature>
<feature type="coiled-coil region" evidence="1">
    <location>
        <begin position="239"/>
        <end position="273"/>
    </location>
</feature>
<dbReference type="EMBL" id="CCBQ010000044">
    <property type="protein sequence ID" value="CDO95240.1"/>
    <property type="molecule type" value="Genomic_DNA"/>
</dbReference>
<evidence type="ECO:0000256" key="2">
    <source>
        <dbReference type="SAM" id="MobiDB-lite"/>
    </source>
</evidence>
<feature type="compositionally biased region" description="Basic and acidic residues" evidence="2">
    <location>
        <begin position="30"/>
        <end position="43"/>
    </location>
</feature>
<feature type="coiled-coil region" evidence="1">
    <location>
        <begin position="323"/>
        <end position="389"/>
    </location>
</feature>
<proteinExistence type="predicted"/>
<feature type="region of interest" description="Disordered" evidence="2">
    <location>
        <begin position="25"/>
        <end position="53"/>
    </location>
</feature>
<accession>A0A0A8LAS0</accession>
<dbReference type="Proteomes" id="UP000031516">
    <property type="component" value="Unassembled WGS sequence"/>
</dbReference>
<reference evidence="3 4" key="1">
    <citation type="submission" date="2014-03" db="EMBL/GenBank/DDBJ databases">
        <title>The genome of Kluyveromyces dobzhanskii.</title>
        <authorList>
            <person name="Nystedt B."/>
            <person name="Astrom S."/>
        </authorList>
    </citation>
    <scope>NUCLEOTIDE SEQUENCE [LARGE SCALE GENOMIC DNA]</scope>
    <source>
        <strain evidence="3 4">CBS 2104</strain>
    </source>
</reference>
<sequence length="638" mass="73121">MSAVPTDLGDKPKLTFAGSENILDSPIRLVPDEGDKENAHVLENDDEEENDKVHQYKRARIEYSSPEKIEMLNSLSPIKIDTEGNAEIEADLKNSVATAIEEAVNDFKRDSKAEEDEEEAFGKRNSGFLGYYGSSFSGIHGFAKPESPAKPENHESMSPIMVNGTGTPRERDVYGWEKKFEDLSSEIYQKHDEIVALGDLTKQLRDRATEAELYRERDRLEIIKLEHKSDLLSEKLHHSEKQAKQYDDLNVQFEALNKRFEACKQKLKEVKIELTMTNQNNHILSEKFEKEYAKFAENENLVNEWKTKHDAVLSELSAKGKEMSSINEELRSLKELYEETGKKLSDSENQLQELRRIHEEETTKLRETIDRKASDISELNEKLNQFQMTGSDEISSLKTQLQITETELNGKKIEIESLHTKASANETAVQNLRLELSKLTNDKGKSLTELEQTKRELESLKSKNVNVESEHLAELEKLHANMLLMETNLKENVKTIVDLNSTIKELEGKLRSSELDNNNLKTRLTNAEATRNTLSTTDNSETDELRAKIKELEETVANADTETNKKLQLLAEDLYIQYSSKHEQKVKMLKKGYETKYKDLLDNLTVENNALHDEVDQLQKTVETERAEKQDLIKSLEN</sequence>
<dbReference type="AlphaFoldDB" id="A0A0A8LAS0"/>
<organism evidence="3 4">
    <name type="scientific">Kluyveromyces dobzhanskii CBS 2104</name>
    <dbReference type="NCBI Taxonomy" id="1427455"/>
    <lineage>
        <taxon>Eukaryota</taxon>
        <taxon>Fungi</taxon>
        <taxon>Dikarya</taxon>
        <taxon>Ascomycota</taxon>
        <taxon>Saccharomycotina</taxon>
        <taxon>Saccharomycetes</taxon>
        <taxon>Saccharomycetales</taxon>
        <taxon>Saccharomycetaceae</taxon>
        <taxon>Kluyveromyces</taxon>
    </lineage>
</organism>